<feature type="region of interest" description="Disordered" evidence="6">
    <location>
        <begin position="553"/>
        <end position="598"/>
    </location>
</feature>
<feature type="compositionally biased region" description="Low complexity" evidence="6">
    <location>
        <begin position="123"/>
        <end position="144"/>
    </location>
</feature>
<evidence type="ECO:0000256" key="6">
    <source>
        <dbReference type="SAM" id="MobiDB-lite"/>
    </source>
</evidence>
<dbReference type="GO" id="GO:0005737">
    <property type="term" value="C:cytoplasm"/>
    <property type="evidence" value="ECO:0007669"/>
    <property type="project" value="UniProtKB-SubCell"/>
</dbReference>
<dbReference type="SMART" id="SM00454">
    <property type="entry name" value="SAM"/>
    <property type="match status" value="1"/>
</dbReference>
<dbReference type="InterPro" id="IPR001660">
    <property type="entry name" value="SAM"/>
</dbReference>
<keyword evidence="3" id="KW-0677">Repeat</keyword>
<comment type="subcellular location">
    <subcellularLocation>
        <location evidence="1">Cytoplasm</location>
    </subcellularLocation>
</comment>
<dbReference type="InterPro" id="IPR013761">
    <property type="entry name" value="SAM/pointed_sf"/>
</dbReference>
<dbReference type="PANTHER" id="PTHR22998:SF1">
    <property type="entry name" value="NAD(+) HYDROLASE SARM1"/>
    <property type="match status" value="1"/>
</dbReference>
<feature type="compositionally biased region" description="Acidic residues" evidence="6">
    <location>
        <begin position="53"/>
        <end position="63"/>
    </location>
</feature>
<proteinExistence type="predicted"/>
<feature type="compositionally biased region" description="Low complexity" evidence="6">
    <location>
        <begin position="78"/>
        <end position="105"/>
    </location>
</feature>
<feature type="domain" description="SAM" evidence="7">
    <location>
        <begin position="388"/>
        <end position="452"/>
    </location>
</feature>
<dbReference type="GO" id="GO:0048678">
    <property type="term" value="P:response to axon injury"/>
    <property type="evidence" value="ECO:0007669"/>
    <property type="project" value="InterPro"/>
</dbReference>
<dbReference type="GO" id="GO:0003953">
    <property type="term" value="F:NAD+ nucleosidase activity"/>
    <property type="evidence" value="ECO:0007669"/>
    <property type="project" value="InterPro"/>
</dbReference>
<feature type="compositionally biased region" description="Low complexity" evidence="6">
    <location>
        <begin position="239"/>
        <end position="284"/>
    </location>
</feature>
<evidence type="ECO:0000256" key="2">
    <source>
        <dbReference type="ARBA" id="ARBA00022490"/>
    </source>
</evidence>
<feature type="region of interest" description="Disordered" evidence="6">
    <location>
        <begin position="239"/>
        <end position="295"/>
    </location>
</feature>
<evidence type="ECO:0000259" key="7">
    <source>
        <dbReference type="PROSITE" id="PS50105"/>
    </source>
</evidence>
<dbReference type="PANTHER" id="PTHR22998">
    <property type="entry name" value="SARM1"/>
    <property type="match status" value="1"/>
</dbReference>
<dbReference type="EMBL" id="FNXT01000972">
    <property type="protein sequence ID" value="SZX70139.1"/>
    <property type="molecule type" value="Genomic_DNA"/>
</dbReference>
<dbReference type="Pfam" id="PF00536">
    <property type="entry name" value="SAM_1"/>
    <property type="match status" value="1"/>
</dbReference>
<feature type="compositionally biased region" description="Basic residues" evidence="6">
    <location>
        <begin position="333"/>
        <end position="342"/>
    </location>
</feature>
<keyword evidence="9" id="KW-1185">Reference proteome</keyword>
<evidence type="ECO:0000256" key="5">
    <source>
        <dbReference type="SAM" id="Coils"/>
    </source>
</evidence>
<dbReference type="InterPro" id="IPR039184">
    <property type="entry name" value="SARM1"/>
</dbReference>
<evidence type="ECO:0000256" key="4">
    <source>
        <dbReference type="ARBA" id="ARBA00022801"/>
    </source>
</evidence>
<sequence length="1185" mass="123115">MESDVSEASIAYDEQFEDEDVNGDITAVAPTASPFPAPPLSGRSAAAALLTDTELDEYLDDEEPRTAANNYSSKGTEAAVQAQPALLQPAAAAAAGSPATTATEAASRDQSLQENNSRRHSLSSRNSNRAPSQPLSRQLSSSGSKQNLQPHSRRTSRNSSGHSRNSSSHAPAAAQTVIPPAAVAQDQPVYASADNKVDFQQQDSLDEAVAELDSSYAPAAVSTPKQAPAATAAAAAAATSAGNAPWLSSTPAAGWQQAAAPAPAADSGWWDNEQQQQQQQQQQQHAQLVRAASQGMQPSSTAASAAAAFSLNSAAAVASAAAGAAAHEAVHAVPHKPGRRQRPASASAGRRSSRHDQQQQEQLTTRSSWHNEMHEQQQPPAVLPIEQWAGSDVCDWVEGIGLPQYRKKFMHHCIGGRLLLRLTDELLKKELGIGPLGHRALLLEAIEAVSTADLAAAAAAAAAGTPAAEFAPVGTSPSAAAALLVAGCVAASAAGSQRSPSRRGRSAGSAAASRSSNAYSQHQAGSRIASAGSGSYSSTQLGVAAGGCEPAAADRGAGSAGGSPVAAGRARPSSAPARGRQGRSSSPHATSPGALGPAAGRISVYEQRAKLLFELGRAQARAAAQSSSAAQVGDVARLAAEEVARLQGQLADLNRKNRLQVEYGAGSVDSRGHIPWQHVGAGTHAGHPHPESHARPWDPPDTDLTFSPKISAKSQQLMAEQRGQGGNGGFLARLDNDLKRRQVKIKELERRYNAFGPGAVSAADAAAAAKAAAADVSLVLGFLSQRGWADLSVPTGSSSGGGGGGMDAAAQQELDEQLDEVVESHSRELSLGEAQLRGILAARGHKKVAALAAVVRTQQFMDRYKADLSTRDSRLSELQEKWFKQQLQGAPASTGPTGRAPAAPLTAEQRDMQQALQWFRQLGWDVAEPEDDCEDQLSALIKRARAYKAEVEKLHDKAAAAAATGAQQAAAAAVGEPQINWQGIPWRDDGLNDLIQKVLDAQRAAADSAASKAAAASKPSAVDAALKAAGKAGRIAGSMNTAAAEGRGEKKNPLDHAVQLLAGMRWAGLDQLDAAAGAAKKLAVYRALRTQQFLEFTANDLAAREAKQRALWAEFEASRRGKVVSKAELDEFYARLQADGERRKAELAKAKADKEERAARALALVSVGAGRSTRSSARSRPASAK</sequence>
<evidence type="ECO:0000313" key="9">
    <source>
        <dbReference type="Proteomes" id="UP000256970"/>
    </source>
</evidence>
<organism evidence="8 9">
    <name type="scientific">Tetradesmus obliquus</name>
    <name type="common">Green alga</name>
    <name type="synonym">Acutodesmus obliquus</name>
    <dbReference type="NCBI Taxonomy" id="3088"/>
    <lineage>
        <taxon>Eukaryota</taxon>
        <taxon>Viridiplantae</taxon>
        <taxon>Chlorophyta</taxon>
        <taxon>core chlorophytes</taxon>
        <taxon>Chlorophyceae</taxon>
        <taxon>CS clade</taxon>
        <taxon>Sphaeropleales</taxon>
        <taxon>Scenedesmaceae</taxon>
        <taxon>Tetradesmus</taxon>
    </lineage>
</organism>
<feature type="compositionally biased region" description="Low complexity" evidence="6">
    <location>
        <begin position="157"/>
        <end position="169"/>
    </location>
</feature>
<dbReference type="Gene3D" id="1.10.150.50">
    <property type="entry name" value="Transcription Factor, Ets-1"/>
    <property type="match status" value="1"/>
</dbReference>
<feature type="compositionally biased region" description="Low complexity" evidence="6">
    <location>
        <begin position="506"/>
        <end position="524"/>
    </location>
</feature>
<keyword evidence="4" id="KW-0378">Hydrolase</keyword>
<evidence type="ECO:0000313" key="8">
    <source>
        <dbReference type="EMBL" id="SZX70139.1"/>
    </source>
</evidence>
<feature type="region of interest" description="Disordered" evidence="6">
    <location>
        <begin position="495"/>
        <end position="524"/>
    </location>
</feature>
<feature type="compositionally biased region" description="Low complexity" evidence="6">
    <location>
        <begin position="553"/>
        <end position="579"/>
    </location>
</feature>
<dbReference type="GO" id="GO:0034128">
    <property type="term" value="P:negative regulation of MyD88-independent toll-like receptor signaling pathway"/>
    <property type="evidence" value="ECO:0007669"/>
    <property type="project" value="InterPro"/>
</dbReference>
<dbReference type="PROSITE" id="PS50105">
    <property type="entry name" value="SAM_DOMAIN"/>
    <property type="match status" value="1"/>
</dbReference>
<gene>
    <name evidence="8" type="ORF">BQ4739_LOCUS10379</name>
</gene>
<accession>A0A383VZ41</accession>
<name>A0A383VZ41_TETOB</name>
<dbReference type="AlphaFoldDB" id="A0A383VZ41"/>
<feature type="coiled-coil region" evidence="5">
    <location>
        <begin position="930"/>
        <end position="957"/>
    </location>
</feature>
<keyword evidence="5" id="KW-0175">Coiled coil</keyword>
<dbReference type="GO" id="GO:0035591">
    <property type="term" value="F:signaling adaptor activity"/>
    <property type="evidence" value="ECO:0007669"/>
    <property type="project" value="InterPro"/>
</dbReference>
<evidence type="ECO:0000256" key="3">
    <source>
        <dbReference type="ARBA" id="ARBA00022737"/>
    </source>
</evidence>
<evidence type="ECO:0000256" key="1">
    <source>
        <dbReference type="ARBA" id="ARBA00004496"/>
    </source>
</evidence>
<feature type="region of interest" description="Disordered" evidence="6">
    <location>
        <begin position="53"/>
        <end position="202"/>
    </location>
</feature>
<dbReference type="Proteomes" id="UP000256970">
    <property type="component" value="Unassembled WGS sequence"/>
</dbReference>
<dbReference type="SUPFAM" id="SSF47769">
    <property type="entry name" value="SAM/Pointed domain"/>
    <property type="match status" value="1"/>
</dbReference>
<reference evidence="8 9" key="1">
    <citation type="submission" date="2016-10" db="EMBL/GenBank/DDBJ databases">
        <authorList>
            <person name="Cai Z."/>
        </authorList>
    </citation>
    <scope>NUCLEOTIDE SEQUENCE [LARGE SCALE GENOMIC DNA]</scope>
</reference>
<feature type="region of interest" description="Disordered" evidence="6">
    <location>
        <begin position="328"/>
        <end position="366"/>
    </location>
</feature>
<keyword evidence="2" id="KW-0963">Cytoplasm</keyword>
<dbReference type="STRING" id="3088.A0A383VZ41"/>
<protein>
    <recommendedName>
        <fullName evidence="7">SAM domain-containing protein</fullName>
    </recommendedName>
</protein>